<evidence type="ECO:0000256" key="10">
    <source>
        <dbReference type="ARBA" id="ARBA00023163"/>
    </source>
</evidence>
<feature type="domain" description="C2H2-type" evidence="13">
    <location>
        <begin position="490"/>
        <end position="517"/>
    </location>
</feature>
<dbReference type="PANTHER" id="PTHR23226">
    <property type="entry name" value="ZINC FINGER AND SCAN DOMAIN-CONTAINING"/>
    <property type="match status" value="1"/>
</dbReference>
<dbReference type="OMA" id="VHMRVAH"/>
<dbReference type="PROSITE" id="PS50157">
    <property type="entry name" value="ZINC_FINGER_C2H2_2"/>
    <property type="match status" value="7"/>
</dbReference>
<dbReference type="Gene3D" id="3.30.160.60">
    <property type="entry name" value="Classic Zinc Finger"/>
    <property type="match status" value="6"/>
</dbReference>
<dbReference type="FunFam" id="3.30.160.60:FF:003317">
    <property type="entry name" value="Zinc finger protein 322"/>
    <property type="match status" value="1"/>
</dbReference>
<accession>A0A6P3V2C6</accession>
<evidence type="ECO:0000256" key="6">
    <source>
        <dbReference type="ARBA" id="ARBA00022771"/>
    </source>
</evidence>
<keyword evidence="11" id="KW-0539">Nucleus</keyword>
<dbReference type="PROSITE" id="PS00028">
    <property type="entry name" value="ZINC_FINGER_C2H2_1"/>
    <property type="match status" value="6"/>
</dbReference>
<keyword evidence="7" id="KW-0862">Zinc</keyword>
<keyword evidence="9" id="KW-0238">DNA-binding</keyword>
<dbReference type="FunFam" id="3.30.160.60:FF:000870">
    <property type="entry name" value="zinc finger protein 197 isoform X1"/>
    <property type="match status" value="1"/>
</dbReference>
<evidence type="ECO:0000256" key="8">
    <source>
        <dbReference type="ARBA" id="ARBA00023015"/>
    </source>
</evidence>
<dbReference type="InterPro" id="IPR013087">
    <property type="entry name" value="Znf_C2H2_type"/>
</dbReference>
<comment type="subcellular location">
    <subcellularLocation>
        <location evidence="2">Nucleus</location>
    </subcellularLocation>
</comment>
<feature type="domain" description="C2H2-type" evidence="13">
    <location>
        <begin position="518"/>
        <end position="545"/>
    </location>
</feature>
<dbReference type="AlphaFoldDB" id="A0A6P3V2C6"/>
<dbReference type="GO" id="GO:0005634">
    <property type="term" value="C:nucleus"/>
    <property type="evidence" value="ECO:0007669"/>
    <property type="project" value="UniProtKB-SubCell"/>
</dbReference>
<dbReference type="SMART" id="SM00355">
    <property type="entry name" value="ZnF_C2H2"/>
    <property type="match status" value="9"/>
</dbReference>
<name>A0A6P3V2C6_BOMIM</name>
<evidence type="ECO:0000256" key="5">
    <source>
        <dbReference type="ARBA" id="ARBA00022737"/>
    </source>
</evidence>
<dbReference type="FunFam" id="3.30.160.60:FF:001253">
    <property type="entry name" value="Zinc finger protein 408"/>
    <property type="match status" value="1"/>
</dbReference>
<evidence type="ECO:0000256" key="9">
    <source>
        <dbReference type="ARBA" id="ARBA00023125"/>
    </source>
</evidence>
<dbReference type="KEGG" id="bim:100742076"/>
<dbReference type="RefSeq" id="XP_012246544.1">
    <property type="nucleotide sequence ID" value="XM_012391121.3"/>
</dbReference>
<dbReference type="Pfam" id="PF00096">
    <property type="entry name" value="zf-C2H2"/>
    <property type="match status" value="4"/>
</dbReference>
<feature type="domain" description="C2H2-type" evidence="13">
    <location>
        <begin position="546"/>
        <end position="575"/>
    </location>
</feature>
<evidence type="ECO:0000313" key="14">
    <source>
        <dbReference type="Proteomes" id="UP000515180"/>
    </source>
</evidence>
<evidence type="ECO:0000256" key="3">
    <source>
        <dbReference type="ARBA" id="ARBA00006991"/>
    </source>
</evidence>
<evidence type="ECO:0000256" key="7">
    <source>
        <dbReference type="ARBA" id="ARBA00022833"/>
    </source>
</evidence>
<evidence type="ECO:0000256" key="1">
    <source>
        <dbReference type="ARBA" id="ARBA00003767"/>
    </source>
</evidence>
<keyword evidence="10" id="KW-0804">Transcription</keyword>
<feature type="domain" description="C2H2-type" evidence="13">
    <location>
        <begin position="462"/>
        <end position="489"/>
    </location>
</feature>
<dbReference type="PANTHER" id="PTHR23226:SF416">
    <property type="entry name" value="FI01424P"/>
    <property type="match status" value="1"/>
</dbReference>
<keyword evidence="6 12" id="KW-0863">Zinc-finger</keyword>
<dbReference type="GO" id="GO:0008270">
    <property type="term" value="F:zinc ion binding"/>
    <property type="evidence" value="ECO:0007669"/>
    <property type="project" value="UniProtKB-KW"/>
</dbReference>
<protein>
    <submittedName>
        <fullName evidence="15">Zinc finger protein 583 isoform X1</fullName>
    </submittedName>
</protein>
<feature type="domain" description="C2H2-type" evidence="13">
    <location>
        <begin position="434"/>
        <end position="461"/>
    </location>
</feature>
<dbReference type="OrthoDB" id="654211at2759"/>
<dbReference type="SUPFAM" id="SSF57667">
    <property type="entry name" value="beta-beta-alpha zinc fingers"/>
    <property type="match status" value="4"/>
</dbReference>
<feature type="domain" description="C2H2-type" evidence="13">
    <location>
        <begin position="361"/>
        <end position="389"/>
    </location>
</feature>
<evidence type="ECO:0000256" key="4">
    <source>
        <dbReference type="ARBA" id="ARBA00022723"/>
    </source>
</evidence>
<dbReference type="GO" id="GO:0000978">
    <property type="term" value="F:RNA polymerase II cis-regulatory region sequence-specific DNA binding"/>
    <property type="evidence" value="ECO:0007669"/>
    <property type="project" value="TreeGrafter"/>
</dbReference>
<comment type="similarity">
    <text evidence="3">Belongs to the krueppel C2H2-type zinc-finger protein family.</text>
</comment>
<dbReference type="FunFam" id="3.30.160.60:FF:001573">
    <property type="entry name" value="Zinc finger protein 407"/>
    <property type="match status" value="1"/>
</dbReference>
<dbReference type="GO" id="GO:0000981">
    <property type="term" value="F:DNA-binding transcription factor activity, RNA polymerase II-specific"/>
    <property type="evidence" value="ECO:0007669"/>
    <property type="project" value="TreeGrafter"/>
</dbReference>
<reference evidence="15" key="1">
    <citation type="submission" date="2025-08" db="UniProtKB">
        <authorList>
            <consortium name="RefSeq"/>
        </authorList>
    </citation>
    <scope>IDENTIFICATION</scope>
</reference>
<evidence type="ECO:0000256" key="11">
    <source>
        <dbReference type="ARBA" id="ARBA00023242"/>
    </source>
</evidence>
<keyword evidence="8" id="KW-0805">Transcription regulation</keyword>
<keyword evidence="4" id="KW-0479">Metal-binding</keyword>
<sequence length="798" mass="91978">MCARLLACPLCSQPGFLTLDALRAGLISVATRPLTCPVCNEVLLGIDKLTIHLFSHTINLSNNNTTESLKHTNIITSTHNPPIISNLESITFQDWNMSKIQITDSNKLSQNNLNIQNSLISSQSLQNTKDEASILNPEVSIQNQNSLNHIPQITFPQNSICGNKEIHTLQRNKEIESEKLPQQMLQETIKVDYATQYFDHQNVKNVKFVQNYPETEYENVQTFKNWIEDQHCEQPNKEVSDKMGRSVDKPCSNEQMIITNKLPNIISTCTNIPLEKANDKNIQEDSSIVCNKRQNESLEHNEILPQLKLIKTLSTRQKTERCNICGFHFPDHNILLLHKQLIHMINEKDLNVMPENLLKNYSCHLCSKVFKMRGSLMVHMRVAHMGYNLGSLVRGGQIELILNENKFNCPTCGKEFKKEQHVMQHLKTHEAKQWECDVCNKMFTTKYFLKKHKRLHSGEMPYKCNICNKTFTFQQSYHKHRLYHKDDKPYTCTTCGRSFKELSTLHNHERIHTGEKPFACETCGKCFRQRVSYLVHRRIHTGVMPYKCTTCGKSFRYKVSQRTHKCPAQQTGNVQQTNIMDQKSVNLPDIQGIHNDICKTQKDFLKENQTMLDIVNNEENKYVLIINTQGQHLLTKESNIEKIQTIANTNITNKKQKLEECTGTNNDNEKIGNMWKSDIPNSSIFKKPFDTCKVIQSKNEKPFQEDTHDFFSMVMSPLENGLPSPTAEMEHLRVSSPTQKGDISKSYDTFRNTAHIMEMNMFNADIEQSFSTADNNANNLQTINEESLKQLLYSINEK</sequence>
<proteinExistence type="inferred from homology"/>
<dbReference type="GeneID" id="100742076"/>
<evidence type="ECO:0000313" key="15">
    <source>
        <dbReference type="RefSeq" id="XP_012246544.1"/>
    </source>
</evidence>
<keyword evidence="14" id="KW-1185">Reference proteome</keyword>
<gene>
    <name evidence="15" type="primary">LOC100742076</name>
</gene>
<feature type="domain" description="C2H2-type" evidence="13">
    <location>
        <begin position="407"/>
        <end position="434"/>
    </location>
</feature>
<dbReference type="InterPro" id="IPR036236">
    <property type="entry name" value="Znf_C2H2_sf"/>
</dbReference>
<dbReference type="FunFam" id="3.30.160.60:FF:001134">
    <property type="entry name" value="Zinc finger protein 70"/>
    <property type="match status" value="1"/>
</dbReference>
<evidence type="ECO:0000259" key="13">
    <source>
        <dbReference type="PROSITE" id="PS50157"/>
    </source>
</evidence>
<dbReference type="Proteomes" id="UP000515180">
    <property type="component" value="Unplaced"/>
</dbReference>
<comment type="function">
    <text evidence="1">May be involved in transcriptional regulation.</text>
</comment>
<dbReference type="Pfam" id="PF13912">
    <property type="entry name" value="zf-C2H2_6"/>
    <property type="match status" value="1"/>
</dbReference>
<organism evidence="14 15">
    <name type="scientific">Bombus impatiens</name>
    <name type="common">Bumblebee</name>
    <dbReference type="NCBI Taxonomy" id="132113"/>
    <lineage>
        <taxon>Eukaryota</taxon>
        <taxon>Metazoa</taxon>
        <taxon>Ecdysozoa</taxon>
        <taxon>Arthropoda</taxon>
        <taxon>Hexapoda</taxon>
        <taxon>Insecta</taxon>
        <taxon>Pterygota</taxon>
        <taxon>Neoptera</taxon>
        <taxon>Endopterygota</taxon>
        <taxon>Hymenoptera</taxon>
        <taxon>Apocrita</taxon>
        <taxon>Aculeata</taxon>
        <taxon>Apoidea</taxon>
        <taxon>Anthophila</taxon>
        <taxon>Apidae</taxon>
        <taxon>Bombus</taxon>
        <taxon>Pyrobombus</taxon>
    </lineage>
</organism>
<evidence type="ECO:0000256" key="12">
    <source>
        <dbReference type="PROSITE-ProRule" id="PRU00042"/>
    </source>
</evidence>
<keyword evidence="5" id="KW-0677">Repeat</keyword>
<evidence type="ECO:0000256" key="2">
    <source>
        <dbReference type="ARBA" id="ARBA00004123"/>
    </source>
</evidence>